<dbReference type="InterPro" id="IPR004148">
    <property type="entry name" value="BAR_dom"/>
</dbReference>
<feature type="region of interest" description="Disordered" evidence="4">
    <location>
        <begin position="829"/>
        <end position="854"/>
    </location>
</feature>
<dbReference type="Pfam" id="PF03114">
    <property type="entry name" value="BAR"/>
    <property type="match status" value="1"/>
</dbReference>
<dbReference type="PANTHER" id="PTHR46514:SF2">
    <property type="entry name" value="AMPHIPHYSIN"/>
    <property type="match status" value="1"/>
</dbReference>
<dbReference type="InterPro" id="IPR027267">
    <property type="entry name" value="AH/BAR_dom_sf"/>
</dbReference>
<evidence type="ECO:0000313" key="7">
    <source>
        <dbReference type="Proteomes" id="UP000018936"/>
    </source>
</evidence>
<dbReference type="PANTHER" id="PTHR46514">
    <property type="entry name" value="AMPHIPHYSIN"/>
    <property type="match status" value="1"/>
</dbReference>
<dbReference type="EMBL" id="AZIM01006445">
    <property type="protein sequence ID" value="ETE58665.1"/>
    <property type="molecule type" value="Genomic_DNA"/>
</dbReference>
<feature type="region of interest" description="Disordered" evidence="4">
    <location>
        <begin position="237"/>
        <end position="339"/>
    </location>
</feature>
<accession>V8N982</accession>
<keyword evidence="3" id="KW-0175">Coiled coil</keyword>
<feature type="compositionally biased region" description="Pro residues" evidence="4">
    <location>
        <begin position="129"/>
        <end position="140"/>
    </location>
</feature>
<evidence type="ECO:0000256" key="2">
    <source>
        <dbReference type="ARBA" id="ARBA00022490"/>
    </source>
</evidence>
<dbReference type="InterPro" id="IPR003017">
    <property type="entry name" value="Amphiphysin_1"/>
</dbReference>
<evidence type="ECO:0000256" key="1">
    <source>
        <dbReference type="ARBA" id="ARBA00004496"/>
    </source>
</evidence>
<feature type="compositionally biased region" description="Polar residues" evidence="4">
    <location>
        <begin position="767"/>
        <end position="786"/>
    </location>
</feature>
<dbReference type="SUPFAM" id="SSF103657">
    <property type="entry name" value="BAR/IMD domain-like"/>
    <property type="match status" value="1"/>
</dbReference>
<organism evidence="6 7">
    <name type="scientific">Ophiophagus hannah</name>
    <name type="common">King cobra</name>
    <name type="synonym">Naja hannah</name>
    <dbReference type="NCBI Taxonomy" id="8665"/>
    <lineage>
        <taxon>Eukaryota</taxon>
        <taxon>Metazoa</taxon>
        <taxon>Chordata</taxon>
        <taxon>Craniata</taxon>
        <taxon>Vertebrata</taxon>
        <taxon>Euteleostomi</taxon>
        <taxon>Lepidosauria</taxon>
        <taxon>Squamata</taxon>
        <taxon>Bifurcata</taxon>
        <taxon>Unidentata</taxon>
        <taxon>Episquamata</taxon>
        <taxon>Toxicofera</taxon>
        <taxon>Serpentes</taxon>
        <taxon>Colubroidea</taxon>
        <taxon>Elapidae</taxon>
        <taxon>Elapinae</taxon>
        <taxon>Ophiophagus</taxon>
    </lineage>
</organism>
<dbReference type="AlphaFoldDB" id="V8N982"/>
<protein>
    <submittedName>
        <fullName evidence="6">Amphiphysin</fullName>
    </submittedName>
</protein>
<dbReference type="PRINTS" id="PR01251">
    <property type="entry name" value="AMPHIPHYSIN"/>
</dbReference>
<evidence type="ECO:0000259" key="5">
    <source>
        <dbReference type="PROSITE" id="PS51021"/>
    </source>
</evidence>
<dbReference type="InterPro" id="IPR003005">
    <property type="entry name" value="Amphiphysin"/>
</dbReference>
<reference evidence="6 7" key="1">
    <citation type="journal article" date="2013" name="Proc. Natl. Acad. Sci. U.S.A.">
        <title>The king cobra genome reveals dynamic gene evolution and adaptation in the snake venom system.</title>
        <authorList>
            <person name="Vonk F.J."/>
            <person name="Casewell N.R."/>
            <person name="Henkel C.V."/>
            <person name="Heimberg A.M."/>
            <person name="Jansen H.J."/>
            <person name="McCleary R.J."/>
            <person name="Kerkkamp H.M."/>
            <person name="Vos R.A."/>
            <person name="Guerreiro I."/>
            <person name="Calvete J.J."/>
            <person name="Wuster W."/>
            <person name="Woods A.E."/>
            <person name="Logan J.M."/>
            <person name="Harrison R.A."/>
            <person name="Castoe T.A."/>
            <person name="de Koning A.P."/>
            <person name="Pollock D.D."/>
            <person name="Yandell M."/>
            <person name="Calderon D."/>
            <person name="Renjifo C."/>
            <person name="Currier R.B."/>
            <person name="Salgado D."/>
            <person name="Pla D."/>
            <person name="Sanz L."/>
            <person name="Hyder A.S."/>
            <person name="Ribeiro J.M."/>
            <person name="Arntzen J.W."/>
            <person name="van den Thillart G.E."/>
            <person name="Boetzer M."/>
            <person name="Pirovano W."/>
            <person name="Dirks R.P."/>
            <person name="Spaink H.P."/>
            <person name="Duboule D."/>
            <person name="McGlinn E."/>
            <person name="Kini R.M."/>
            <person name="Richardson M.K."/>
        </authorList>
    </citation>
    <scope>NUCLEOTIDE SEQUENCE</scope>
    <source>
        <tissue evidence="6">Blood</tissue>
    </source>
</reference>
<dbReference type="OrthoDB" id="446293at2759"/>
<feature type="coiled-coil region" evidence="3">
    <location>
        <begin position="794"/>
        <end position="828"/>
    </location>
</feature>
<feature type="compositionally biased region" description="Polar residues" evidence="4">
    <location>
        <begin position="237"/>
        <end position="249"/>
    </location>
</feature>
<dbReference type="PROSITE" id="PS51021">
    <property type="entry name" value="BAR"/>
    <property type="match status" value="1"/>
</dbReference>
<evidence type="ECO:0000256" key="4">
    <source>
        <dbReference type="SAM" id="MobiDB-lite"/>
    </source>
</evidence>
<feature type="compositionally biased region" description="Polar residues" evidence="4">
    <location>
        <begin position="271"/>
        <end position="286"/>
    </location>
</feature>
<feature type="region of interest" description="Disordered" evidence="4">
    <location>
        <begin position="113"/>
        <end position="179"/>
    </location>
</feature>
<evidence type="ECO:0000256" key="3">
    <source>
        <dbReference type="SAM" id="Coils"/>
    </source>
</evidence>
<feature type="coiled-coil region" evidence="3">
    <location>
        <begin position="20"/>
        <end position="54"/>
    </location>
</feature>
<comment type="caution">
    <text evidence="6">The sequence shown here is derived from an EMBL/GenBank/DDBJ whole genome shotgun (WGS) entry which is preliminary data.</text>
</comment>
<dbReference type="Proteomes" id="UP000018936">
    <property type="component" value="Unassembled WGS sequence"/>
</dbReference>
<keyword evidence="2" id="KW-0963">Cytoplasm</keyword>
<dbReference type="Gene3D" id="1.20.1270.60">
    <property type="entry name" value="Arfaptin homology (AH) domain/BAR domain"/>
    <property type="match status" value="1"/>
</dbReference>
<sequence length="854" mass="94683">NRIAKRSRKLVDYDSARHHLEALQSSKRKDEGRISKAEEEFQKAQKVFEDFNTDLQEELPSLWSRRVGFYVNTFKNISSLEAKFHKEIALLCHKLYEVITKLGEQHADKAFTILGAPSDSGPLRIAKTPSPPEEASPPLSPEANANHTLATPSSPAPVRPKSPSQLRKGPPVPPLPKLTPMVDMQQENIISLFDDNFVPEINVTTPSQNEAPDDKKEESLLDLDFDPFKPDNASTVVTHSPMSQTNNEVVQPPDSPKSHSLCNLIMEENPDSGSTEDLNKPQTDLGSLNVGLDPDSLKEAASEGQERTGGEPMPFLQAEESSAESSDTLATPTLPAVGEHEDGASWTAYANEHETSFLKPCLDISHSEDDGIDLVENNQLLVSETLAETSSVKTDSFSGGEPFSVEMTKEVNPGLEDTFWTNTDPREKVDTRGPKLKESFNEIECLKPLGQPDNEVVKKNEVEIRQDLECINGQRETITDSCPQKFDVEFNRADMVNETVGRYFKNMSSSTALEHNRLEMQNALCSLCRDPEETCEDKGAIKCIQESDMASIIETANIQVKDKFSTEIGNLGYDFEAKEAEELCKKHEDCGLNISQENIECKATCISFDKDMTLQHGLGNPTNAYFSSSGLENMEGKLEDREMFCLPEEPNISLPKVLETEPWDDSWDPTFNSDAWGFSSQSSSYDSCPFPPTQDSLEGNLDKLWPSFMQDLGELNNSWGTACVMTSQQNQEVALQQGSSGEETNISTCGSNKISRPLILFQMGNSGNASTENFTSPKENETNNSDLSEDEIANRRYGLLYQETEADKEEAEEEAPSLEIQAEEDINMAASDTKPEAQALEIDKSTSETVVSNW</sequence>
<proteinExistence type="predicted"/>
<name>V8N982_OPHHA</name>
<feature type="region of interest" description="Disordered" evidence="4">
    <location>
        <begin position="767"/>
        <end position="792"/>
    </location>
</feature>
<evidence type="ECO:0000313" key="6">
    <source>
        <dbReference type="EMBL" id="ETE58665.1"/>
    </source>
</evidence>
<dbReference type="GO" id="GO:0008021">
    <property type="term" value="C:synaptic vesicle"/>
    <property type="evidence" value="ECO:0007669"/>
    <property type="project" value="TreeGrafter"/>
</dbReference>
<keyword evidence="7" id="KW-1185">Reference proteome</keyword>
<gene>
    <name evidence="6" type="primary">AMPH</name>
    <name evidence="6" type="ORF">L345_15613</name>
</gene>
<dbReference type="GO" id="GO:0048488">
    <property type="term" value="P:synaptic vesicle endocytosis"/>
    <property type="evidence" value="ECO:0007669"/>
    <property type="project" value="TreeGrafter"/>
</dbReference>
<comment type="subcellular location">
    <subcellularLocation>
        <location evidence="1">Cytoplasm</location>
    </subcellularLocation>
</comment>
<feature type="domain" description="BAR" evidence="5">
    <location>
        <begin position="1"/>
        <end position="108"/>
    </location>
</feature>
<feature type="compositionally biased region" description="Polar residues" evidence="4">
    <location>
        <begin position="319"/>
        <end position="331"/>
    </location>
</feature>
<dbReference type="PRINTS" id="PR01252">
    <property type="entry name" value="AMPHIPHYSIN1"/>
</dbReference>
<dbReference type="GO" id="GO:0005886">
    <property type="term" value="C:plasma membrane"/>
    <property type="evidence" value="ECO:0007669"/>
    <property type="project" value="TreeGrafter"/>
</dbReference>
<feature type="non-terminal residue" evidence="6">
    <location>
        <position position="1"/>
    </location>
</feature>
<feature type="compositionally biased region" description="Basic and acidic residues" evidence="4">
    <location>
        <begin position="295"/>
        <end position="309"/>
    </location>
</feature>
<dbReference type="GO" id="GO:0005543">
    <property type="term" value="F:phospholipid binding"/>
    <property type="evidence" value="ECO:0007669"/>
    <property type="project" value="TreeGrafter"/>
</dbReference>